<dbReference type="Proteomes" id="UP000007796">
    <property type="component" value="Unassembled WGS sequence"/>
</dbReference>
<reference evidence="2 3" key="1">
    <citation type="journal article" date="2011" name="Proc. Natl. Acad. Sci. U.S.A.">
        <title>Genome and transcriptome analyses of the mountain pine beetle-fungal symbiont Grosmannia clavigera, a lodgepole pine pathogen.</title>
        <authorList>
            <person name="DiGuistini S."/>
            <person name="Wang Y."/>
            <person name="Liao N.Y."/>
            <person name="Taylor G."/>
            <person name="Tanguay P."/>
            <person name="Feau N."/>
            <person name="Henrissat B."/>
            <person name="Chan S.K."/>
            <person name="Hesse-Orce U."/>
            <person name="Alamouti S.M."/>
            <person name="Tsui C.K.M."/>
            <person name="Docking R.T."/>
            <person name="Levasseur A."/>
            <person name="Haridas S."/>
            <person name="Robertson G."/>
            <person name="Birol I."/>
            <person name="Holt R.A."/>
            <person name="Marra M.A."/>
            <person name="Hamelin R.C."/>
            <person name="Hirst M."/>
            <person name="Jones S.J.M."/>
            <person name="Bohlmann J."/>
            <person name="Breuil C."/>
        </authorList>
    </citation>
    <scope>NUCLEOTIDE SEQUENCE [LARGE SCALE GENOMIC DNA]</scope>
    <source>
        <strain evidence="3">kw1407 / UAMH 11150</strain>
    </source>
</reference>
<gene>
    <name evidence="2" type="ORF">CMQ_7275</name>
</gene>
<feature type="region of interest" description="Disordered" evidence="1">
    <location>
        <begin position="45"/>
        <end position="68"/>
    </location>
</feature>
<sequence length="752" mass="82085">MAMKTTVADGVRRSLRRRHKMQMLSTLKMRKPKSATILAAARKAKNERRQATKKQQQQQHEGAGAFGCFAASPGSTTSTCEHPKTPMADIHAQTLSLPQAGNTDGQHYIFGRYFDENDRSAADILATLYYSGVLDGKSPASSCPGIRGVSGSPPLSPRSALAISGDSVKVCDVALPSMRQTSIMLKNWHAESQKTRGISTVDIVHDDNTDDIGSMDVDPDMDGEADSTYPSTPELSSGGSSARSSFSTEPASGHWNSLFKVSDASKTCKTPFPMSPYSLVSRGISPASLPPPAYTAAELNTASEQKTAPTSSTVTTASPYSVLQKQPFSTYEPSYFSSETRSSTADRGMPSPPQSPTYSGRRTEYCFRTGHVASPPPTYEAAMQQQKQQQQQQTTPSFQQTSVQQPPFQQYQFQNYHQQQQQHLPSPHDAFAASASTSTLRPTDNIATTVVTLPSAGFSRGPPTPISPLAGPHNLYNTHSHQTLPAAATLMAPTMGATPGADSSKKERQLSRTGGLSGRKSGDTSVPRPHCNVKYETAELDFIMYQRCTKNRAWDDVTASFNAALPRLRQYAEMDYLRMSGANGVMGNPVGTPDAKAVMDRYRPRPERTTPGLQASYYRQRLALPLLDEAGRLVFDKQTGKQIFTEVMVRDDKSRKKMRRLNNGVGVAGSNAGSSSVSASHTAGKDDARVHLVLYFPERVAHYDYWFVTAEDKALARQRAYDRNMQRAQRGLAAWHPGSDDPETGILIRNKE</sequence>
<feature type="region of interest" description="Disordered" evidence="1">
    <location>
        <begin position="732"/>
        <end position="752"/>
    </location>
</feature>
<protein>
    <submittedName>
        <fullName evidence="2">Uncharacterized protein</fullName>
    </submittedName>
</protein>
<proteinExistence type="predicted"/>
<evidence type="ECO:0000313" key="2">
    <source>
        <dbReference type="EMBL" id="EFX00273.1"/>
    </source>
</evidence>
<dbReference type="eggNOG" id="ENOG502RJQJ">
    <property type="taxonomic scope" value="Eukaryota"/>
</dbReference>
<dbReference type="RefSeq" id="XP_014169755.1">
    <property type="nucleotide sequence ID" value="XM_014314280.1"/>
</dbReference>
<feature type="region of interest" description="Disordered" evidence="1">
    <location>
        <begin position="332"/>
        <end position="439"/>
    </location>
</feature>
<organism evidence="3">
    <name type="scientific">Grosmannia clavigera (strain kw1407 / UAMH 11150)</name>
    <name type="common">Blue stain fungus</name>
    <name type="synonym">Graphiocladiella clavigera</name>
    <dbReference type="NCBI Taxonomy" id="655863"/>
    <lineage>
        <taxon>Eukaryota</taxon>
        <taxon>Fungi</taxon>
        <taxon>Dikarya</taxon>
        <taxon>Ascomycota</taxon>
        <taxon>Pezizomycotina</taxon>
        <taxon>Sordariomycetes</taxon>
        <taxon>Sordariomycetidae</taxon>
        <taxon>Ophiostomatales</taxon>
        <taxon>Ophiostomataceae</taxon>
        <taxon>Leptographium</taxon>
    </lineage>
</organism>
<dbReference type="AlphaFoldDB" id="F0XQ64"/>
<evidence type="ECO:0000313" key="3">
    <source>
        <dbReference type="Proteomes" id="UP000007796"/>
    </source>
</evidence>
<evidence type="ECO:0000256" key="1">
    <source>
        <dbReference type="SAM" id="MobiDB-lite"/>
    </source>
</evidence>
<dbReference type="HOGENOM" id="CLU_384992_0_0_1"/>
<feature type="region of interest" description="Disordered" evidence="1">
    <location>
        <begin position="205"/>
        <end position="252"/>
    </location>
</feature>
<keyword evidence="3" id="KW-1185">Reference proteome</keyword>
<feature type="compositionally biased region" description="Low complexity" evidence="1">
    <location>
        <begin position="384"/>
        <end position="422"/>
    </location>
</feature>
<name>F0XQ64_GROCL</name>
<feature type="compositionally biased region" description="Low complexity" evidence="1">
    <location>
        <begin position="236"/>
        <end position="247"/>
    </location>
</feature>
<dbReference type="EMBL" id="GL629801">
    <property type="protein sequence ID" value="EFX00273.1"/>
    <property type="molecule type" value="Genomic_DNA"/>
</dbReference>
<feature type="compositionally biased region" description="Polar residues" evidence="1">
    <location>
        <begin position="332"/>
        <end position="345"/>
    </location>
</feature>
<feature type="region of interest" description="Disordered" evidence="1">
    <location>
        <begin position="493"/>
        <end position="530"/>
    </location>
</feature>
<dbReference type="OrthoDB" id="5221287at2759"/>
<accession>F0XQ64</accession>
<dbReference type="InParanoid" id="F0XQ64"/>
<dbReference type="GeneID" id="25980801"/>